<dbReference type="InterPro" id="IPR006015">
    <property type="entry name" value="Universal_stress_UspA"/>
</dbReference>
<dbReference type="Proteomes" id="UP000449710">
    <property type="component" value="Unassembled WGS sequence"/>
</dbReference>
<evidence type="ECO:0000259" key="3">
    <source>
        <dbReference type="Pfam" id="PF00582"/>
    </source>
</evidence>
<dbReference type="InterPro" id="IPR006016">
    <property type="entry name" value="UspA"/>
</dbReference>
<protein>
    <submittedName>
        <fullName evidence="4">Universal stress protein</fullName>
    </submittedName>
</protein>
<dbReference type="SUPFAM" id="SSF52402">
    <property type="entry name" value="Adenine nucleotide alpha hydrolases-like"/>
    <property type="match status" value="2"/>
</dbReference>
<keyword evidence="2" id="KW-0175">Coiled coil</keyword>
<reference evidence="4 5" key="1">
    <citation type="submission" date="2019-04" db="EMBL/GenBank/DDBJ databases">
        <title>Isachenkonia alkalipeptolytica gen. nov. sp. nov. a new anaerobic, alkiliphilic organothrophic bacterium capable to reduce synthesized ferrihydrite isolated from a soda lake.</title>
        <authorList>
            <person name="Toshchakov S.V."/>
            <person name="Zavarzina D.G."/>
            <person name="Zhilina T.N."/>
            <person name="Kostrikina N.A."/>
            <person name="Kublanov I.V."/>
        </authorList>
    </citation>
    <scope>NUCLEOTIDE SEQUENCE [LARGE SCALE GENOMIC DNA]</scope>
    <source>
        <strain evidence="4 5">Z-1701</strain>
    </source>
</reference>
<feature type="domain" description="UspA" evidence="3">
    <location>
        <begin position="4"/>
        <end position="131"/>
    </location>
</feature>
<dbReference type="EMBL" id="SUMG01000010">
    <property type="protein sequence ID" value="NBG88695.1"/>
    <property type="molecule type" value="Genomic_DNA"/>
</dbReference>
<dbReference type="InterPro" id="IPR014729">
    <property type="entry name" value="Rossmann-like_a/b/a_fold"/>
</dbReference>
<comment type="similarity">
    <text evidence="1">Belongs to the universal stress protein A family.</text>
</comment>
<dbReference type="Gene3D" id="3.40.50.620">
    <property type="entry name" value="HUPs"/>
    <property type="match status" value="2"/>
</dbReference>
<dbReference type="Pfam" id="PF00582">
    <property type="entry name" value="Usp"/>
    <property type="match status" value="2"/>
</dbReference>
<feature type="coiled-coil region" evidence="2">
    <location>
        <begin position="184"/>
        <end position="211"/>
    </location>
</feature>
<evidence type="ECO:0000313" key="5">
    <source>
        <dbReference type="Proteomes" id="UP000449710"/>
    </source>
</evidence>
<dbReference type="RefSeq" id="WP_160721561.1">
    <property type="nucleotide sequence ID" value="NZ_SUMG01000010.1"/>
</dbReference>
<evidence type="ECO:0000313" key="4">
    <source>
        <dbReference type="EMBL" id="NBG88695.1"/>
    </source>
</evidence>
<comment type="caution">
    <text evidence="4">The sequence shown here is derived from an EMBL/GenBank/DDBJ whole genome shotgun (WGS) entry which is preliminary data.</text>
</comment>
<keyword evidence="5" id="KW-1185">Reference proteome</keyword>
<sequence>MLLEKVLLCTDFSPPAEKLVKCIAELQKSGLREVVVLHVIDIDSGEAQDEALQQKNEEKLAKIEREMEEMGLQAKGIITSGVPSVEIARAAEEEAVSLILLGSHGKGYIKSRYLGSTTFDVLRMTETPLLIEKYLGIEEGKMEPYCTQKFSKVLIPVDFSEHSIEMMEKIKETKGIQGVILVSVVEKSENQQELENSKKEWKERLAIMEEEFLYHGYEVQSHVREGTASRNIMEVAEEEGATLIALATRGTGAIEKLLIGSTIDAVARQSKNPVLIFPSR</sequence>
<organism evidence="4 5">
    <name type="scientific">Isachenkonia alkalipeptolytica</name>
    <dbReference type="NCBI Taxonomy" id="2565777"/>
    <lineage>
        <taxon>Bacteria</taxon>
        <taxon>Bacillati</taxon>
        <taxon>Bacillota</taxon>
        <taxon>Clostridia</taxon>
        <taxon>Eubacteriales</taxon>
        <taxon>Clostridiaceae</taxon>
        <taxon>Isachenkonia</taxon>
    </lineage>
</organism>
<dbReference type="PANTHER" id="PTHR46268:SF26">
    <property type="entry name" value="UNIVERSAL STRESS PROTEIN MJ0577"/>
    <property type="match status" value="1"/>
</dbReference>
<gene>
    <name evidence="4" type="ORF">ISALK_09295</name>
</gene>
<evidence type="ECO:0000256" key="1">
    <source>
        <dbReference type="ARBA" id="ARBA00008791"/>
    </source>
</evidence>
<feature type="domain" description="UspA" evidence="3">
    <location>
        <begin position="150"/>
        <end position="278"/>
    </location>
</feature>
<evidence type="ECO:0000256" key="2">
    <source>
        <dbReference type="SAM" id="Coils"/>
    </source>
</evidence>
<dbReference type="PRINTS" id="PR01438">
    <property type="entry name" value="UNVRSLSTRESS"/>
</dbReference>
<proteinExistence type="inferred from homology"/>
<dbReference type="CDD" id="cd00293">
    <property type="entry name" value="USP-like"/>
    <property type="match status" value="2"/>
</dbReference>
<dbReference type="PANTHER" id="PTHR46268">
    <property type="entry name" value="STRESS RESPONSE PROTEIN NHAX"/>
    <property type="match status" value="1"/>
</dbReference>
<dbReference type="AlphaFoldDB" id="A0AA44BEZ8"/>
<accession>A0AA44BEZ8</accession>
<name>A0AA44BEZ8_9CLOT</name>